<dbReference type="PANTHER" id="PTHR45772">
    <property type="entry name" value="CONSERVED COMPONENT OF ABC TRANSPORTER FOR NATURAL AMINO ACIDS-RELATED"/>
    <property type="match status" value="1"/>
</dbReference>
<evidence type="ECO:0000256" key="2">
    <source>
        <dbReference type="ARBA" id="ARBA00022448"/>
    </source>
</evidence>
<dbReference type="GO" id="GO:0015658">
    <property type="term" value="F:branched-chain amino acid transmembrane transporter activity"/>
    <property type="evidence" value="ECO:0007669"/>
    <property type="project" value="InterPro"/>
</dbReference>
<dbReference type="Pfam" id="PF12399">
    <property type="entry name" value="BCA_ABC_TP_C"/>
    <property type="match status" value="1"/>
</dbReference>
<protein>
    <submittedName>
        <fullName evidence="11">Branched-chain amino acid transport system permease protein</fullName>
    </submittedName>
</protein>
<evidence type="ECO:0000256" key="7">
    <source>
        <dbReference type="ARBA" id="ARBA00022989"/>
    </source>
</evidence>
<dbReference type="InterPro" id="IPR001851">
    <property type="entry name" value="ABC_transp_permease"/>
</dbReference>
<feature type="transmembrane region" description="Helical" evidence="9">
    <location>
        <begin position="87"/>
        <end position="110"/>
    </location>
</feature>
<dbReference type="InterPro" id="IPR003593">
    <property type="entry name" value="AAA+_ATPase"/>
</dbReference>
<keyword evidence="5" id="KW-0547">Nucleotide-binding</keyword>
<comment type="caution">
    <text evidence="11">The sequence shown here is derived from an EMBL/GenBank/DDBJ whole genome shotgun (WGS) entry which is preliminary data.</text>
</comment>
<evidence type="ECO:0000256" key="6">
    <source>
        <dbReference type="ARBA" id="ARBA00022840"/>
    </source>
</evidence>
<comment type="subcellular location">
    <subcellularLocation>
        <location evidence="1">Cell membrane</location>
        <topology evidence="1">Multi-pass membrane protein</topology>
    </subcellularLocation>
</comment>
<keyword evidence="6" id="KW-0067">ATP-binding</keyword>
<evidence type="ECO:0000256" key="8">
    <source>
        <dbReference type="ARBA" id="ARBA00023136"/>
    </source>
</evidence>
<dbReference type="CDD" id="cd06581">
    <property type="entry name" value="TM_PBP1_LivM_like"/>
    <property type="match status" value="1"/>
</dbReference>
<feature type="transmembrane region" description="Helical" evidence="9">
    <location>
        <begin position="117"/>
        <end position="137"/>
    </location>
</feature>
<dbReference type="InterPro" id="IPR032823">
    <property type="entry name" value="BCA_ABC_TP_C"/>
</dbReference>
<keyword evidence="4 9" id="KW-0812">Transmembrane</keyword>
<evidence type="ECO:0000313" key="12">
    <source>
        <dbReference type="Proteomes" id="UP000552644"/>
    </source>
</evidence>
<feature type="domain" description="ABC transporter" evidence="10">
    <location>
        <begin position="343"/>
        <end position="570"/>
    </location>
</feature>
<dbReference type="Gene3D" id="3.40.50.300">
    <property type="entry name" value="P-loop containing nucleotide triphosphate hydrolases"/>
    <property type="match status" value="1"/>
</dbReference>
<dbReference type="InterPro" id="IPR027417">
    <property type="entry name" value="P-loop_NTPase"/>
</dbReference>
<dbReference type="PANTHER" id="PTHR45772:SF1">
    <property type="entry name" value="ABC TRANSPORTER ATP-BINDING PROTEIN"/>
    <property type="match status" value="1"/>
</dbReference>
<evidence type="ECO:0000259" key="10">
    <source>
        <dbReference type="PROSITE" id="PS50893"/>
    </source>
</evidence>
<evidence type="ECO:0000256" key="3">
    <source>
        <dbReference type="ARBA" id="ARBA00022475"/>
    </source>
</evidence>
<feature type="transmembrane region" description="Helical" evidence="9">
    <location>
        <begin position="57"/>
        <end position="75"/>
    </location>
</feature>
<dbReference type="Pfam" id="PF00005">
    <property type="entry name" value="ABC_tran"/>
    <property type="match status" value="1"/>
</dbReference>
<dbReference type="Proteomes" id="UP000552644">
    <property type="component" value="Unassembled WGS sequence"/>
</dbReference>
<dbReference type="SUPFAM" id="SSF52540">
    <property type="entry name" value="P-loop containing nucleoside triphosphate hydrolases"/>
    <property type="match status" value="1"/>
</dbReference>
<feature type="transmembrane region" description="Helical" evidence="9">
    <location>
        <begin position="207"/>
        <end position="226"/>
    </location>
</feature>
<organism evidence="11 12">
    <name type="scientific">Streptosporangium saharense</name>
    <dbReference type="NCBI Taxonomy" id="1706840"/>
    <lineage>
        <taxon>Bacteria</taxon>
        <taxon>Bacillati</taxon>
        <taxon>Actinomycetota</taxon>
        <taxon>Actinomycetes</taxon>
        <taxon>Streptosporangiales</taxon>
        <taxon>Streptosporangiaceae</taxon>
        <taxon>Streptosporangium</taxon>
    </lineage>
</organism>
<dbReference type="GO" id="GO:0005524">
    <property type="term" value="F:ATP binding"/>
    <property type="evidence" value="ECO:0007669"/>
    <property type="project" value="UniProtKB-KW"/>
</dbReference>
<keyword evidence="3" id="KW-1003">Cell membrane</keyword>
<dbReference type="GO" id="GO:0016887">
    <property type="term" value="F:ATP hydrolysis activity"/>
    <property type="evidence" value="ECO:0007669"/>
    <property type="project" value="InterPro"/>
</dbReference>
<name>A0A7W7QSJ7_9ACTN</name>
<dbReference type="SMART" id="SM00382">
    <property type="entry name" value="AAA"/>
    <property type="match status" value="1"/>
</dbReference>
<keyword evidence="8 9" id="KW-0472">Membrane</keyword>
<keyword evidence="12" id="KW-1185">Reference proteome</keyword>
<feature type="transmembrane region" description="Helical" evidence="9">
    <location>
        <begin position="32"/>
        <end position="50"/>
    </location>
</feature>
<evidence type="ECO:0000256" key="1">
    <source>
        <dbReference type="ARBA" id="ARBA00004651"/>
    </source>
</evidence>
<keyword evidence="7 9" id="KW-1133">Transmembrane helix</keyword>
<dbReference type="InterPro" id="IPR003439">
    <property type="entry name" value="ABC_transporter-like_ATP-bd"/>
</dbReference>
<reference evidence="11 12" key="1">
    <citation type="submission" date="2020-08" db="EMBL/GenBank/DDBJ databases">
        <title>Genomic Encyclopedia of Type Strains, Phase III (KMG-III): the genomes of soil and plant-associated and newly described type strains.</title>
        <authorList>
            <person name="Whitman W."/>
        </authorList>
    </citation>
    <scope>NUCLEOTIDE SEQUENCE [LARGE SCALE GENOMIC DNA]</scope>
    <source>
        <strain evidence="11 12">CECT 8840</strain>
    </source>
</reference>
<evidence type="ECO:0000256" key="5">
    <source>
        <dbReference type="ARBA" id="ARBA00022741"/>
    </source>
</evidence>
<proteinExistence type="predicted"/>
<evidence type="ECO:0000313" key="11">
    <source>
        <dbReference type="EMBL" id="MBB4918966.1"/>
    </source>
</evidence>
<feature type="transmembrane region" description="Helical" evidence="9">
    <location>
        <begin position="7"/>
        <end position="26"/>
    </location>
</feature>
<dbReference type="InterPro" id="IPR043428">
    <property type="entry name" value="LivM-like"/>
</dbReference>
<dbReference type="PROSITE" id="PS50893">
    <property type="entry name" value="ABC_TRANSPORTER_2"/>
    <property type="match status" value="1"/>
</dbReference>
<evidence type="ECO:0000256" key="4">
    <source>
        <dbReference type="ARBA" id="ARBA00022692"/>
    </source>
</evidence>
<sequence>MKMPTSPWFRYGVPVPAAVIVAVPLAMVLTDYWVFTVTGAAIVVIMMQSFGVITGRAGVISLCQFSFMGIGAWTTSWLGVHGAPGGFVVWAVLGALAVVPVGLVVGIPALRLRGVSLAIATFAFAVTMDVVFASGSFPGQDELLIVERPAGLDSDAGYAVLVVGITVALFVALAVLDRTRLGASWVEVRTSERAAAAHGTSVTLSKLAAFSVSAFLAGLAGALLVGQLGTVTAQNFAAQQSLVMFGIAISIGVHRPEGAVIGGVVGTLLPVGLDALALPQDVGTIVVGLFAVYMLRQGGGEFGQTDIIRAKRNAKKLRERPSEKAEQVEKVVETGRELGEVVLRVSGLTVRFGEVVAVNGADLEVRRGEVLALLGPNGAGKSTFIDAVTGFAHGYTGTVHLDGRPVDRLSAHRRARLGLRRSFQQLTVAADLDVGMLVRAVAGRKLGASEVDEILAHFRCPPARTPVGTLDVGARRLVEVAGLVASRPRVLLLDEPAAGQSASESEALARRIAGIPALTGGCVILVEHDIELVRATADRLVVMDFGEVLASGTPQEVLSDERVVAAYLGRTASGQHPQPT</sequence>
<evidence type="ECO:0000256" key="9">
    <source>
        <dbReference type="SAM" id="Phobius"/>
    </source>
</evidence>
<dbReference type="EMBL" id="JACHJP010000008">
    <property type="protein sequence ID" value="MBB4918966.1"/>
    <property type="molecule type" value="Genomic_DNA"/>
</dbReference>
<dbReference type="InterPro" id="IPR051120">
    <property type="entry name" value="ABC_AA/LPS_Transport"/>
</dbReference>
<dbReference type="Pfam" id="PF02653">
    <property type="entry name" value="BPD_transp_2"/>
    <property type="match status" value="1"/>
</dbReference>
<gene>
    <name evidence="11" type="ORF">FHS44_006102</name>
</gene>
<dbReference type="AlphaFoldDB" id="A0A7W7QSJ7"/>
<feature type="transmembrane region" description="Helical" evidence="9">
    <location>
        <begin position="157"/>
        <end position="176"/>
    </location>
</feature>
<accession>A0A7W7QSJ7</accession>
<dbReference type="GO" id="GO:0005886">
    <property type="term" value="C:plasma membrane"/>
    <property type="evidence" value="ECO:0007669"/>
    <property type="project" value="UniProtKB-SubCell"/>
</dbReference>
<keyword evidence="2" id="KW-0813">Transport</keyword>
<dbReference type="RefSeq" id="WP_246436254.1">
    <property type="nucleotide sequence ID" value="NZ_JACHJP010000008.1"/>
</dbReference>